<organism evidence="2 3">
    <name type="scientific">Micromonospora chalcea</name>
    <dbReference type="NCBI Taxonomy" id="1874"/>
    <lineage>
        <taxon>Bacteria</taxon>
        <taxon>Bacillati</taxon>
        <taxon>Actinomycetota</taxon>
        <taxon>Actinomycetes</taxon>
        <taxon>Micromonosporales</taxon>
        <taxon>Micromonosporaceae</taxon>
        <taxon>Micromonospora</taxon>
    </lineage>
</organism>
<accession>A0ABX9YDH3</accession>
<protein>
    <recommendedName>
        <fullName evidence="4">DUF4190 domain-containing protein</fullName>
    </recommendedName>
</protein>
<sequence>MSAWNKWWGRLGAVLGTVVLSVFVPVAAWASSGTGEIVVEAARRRGRGGFGFLGLLCCLVVVGGIV</sequence>
<evidence type="ECO:0000313" key="2">
    <source>
        <dbReference type="EMBL" id="RQX00078.1"/>
    </source>
</evidence>
<keyword evidence="1" id="KW-0472">Membrane</keyword>
<feature type="transmembrane region" description="Helical" evidence="1">
    <location>
        <begin position="46"/>
        <end position="65"/>
    </location>
</feature>
<proteinExistence type="predicted"/>
<dbReference type="Proteomes" id="UP000274694">
    <property type="component" value="Unassembled WGS sequence"/>
</dbReference>
<reference evidence="2 3" key="1">
    <citation type="submission" date="2018-05" db="EMBL/GenBank/DDBJ databases">
        <title>Micromonospora from Atacama Desert.</title>
        <authorList>
            <person name="Carro L."/>
            <person name="Goodfellow M."/>
            <person name="Klenk H.-P."/>
        </authorList>
    </citation>
    <scope>NUCLEOTIDE SEQUENCE [LARGE SCALE GENOMIC DNA]</scope>
    <source>
        <strain evidence="2 3">LB41</strain>
    </source>
</reference>
<keyword evidence="3" id="KW-1185">Reference proteome</keyword>
<evidence type="ECO:0000256" key="1">
    <source>
        <dbReference type="SAM" id="Phobius"/>
    </source>
</evidence>
<keyword evidence="1" id="KW-0812">Transmembrane</keyword>
<evidence type="ECO:0000313" key="3">
    <source>
        <dbReference type="Proteomes" id="UP000274694"/>
    </source>
</evidence>
<gene>
    <name evidence="2" type="ORF">DLJ60_00200</name>
</gene>
<feature type="non-terminal residue" evidence="2">
    <location>
        <position position="66"/>
    </location>
</feature>
<dbReference type="EMBL" id="QGTA01000023">
    <property type="protein sequence ID" value="RQX00078.1"/>
    <property type="molecule type" value="Genomic_DNA"/>
</dbReference>
<evidence type="ECO:0008006" key="4">
    <source>
        <dbReference type="Google" id="ProtNLM"/>
    </source>
</evidence>
<keyword evidence="1" id="KW-1133">Transmembrane helix</keyword>
<comment type="caution">
    <text evidence="2">The sequence shown here is derived from an EMBL/GenBank/DDBJ whole genome shotgun (WGS) entry which is preliminary data.</text>
</comment>
<dbReference type="RefSeq" id="WP_124778704.1">
    <property type="nucleotide sequence ID" value="NZ_QGTA01000023.1"/>
</dbReference>
<name>A0ABX9YDH3_MICCH</name>